<evidence type="ECO:0000256" key="10">
    <source>
        <dbReference type="PROSITE-ProRule" id="PRU00042"/>
    </source>
</evidence>
<dbReference type="Gene3D" id="3.30.160.60">
    <property type="entry name" value="Classic Zinc Finger"/>
    <property type="match status" value="8"/>
</dbReference>
<dbReference type="Gene3D" id="3.40.50.2000">
    <property type="entry name" value="Glycogen Phosphorylase B"/>
    <property type="match status" value="1"/>
</dbReference>
<dbReference type="SUPFAM" id="SSF57667">
    <property type="entry name" value="beta-beta-alpha zinc fingers"/>
    <property type="match status" value="6"/>
</dbReference>
<dbReference type="PROSITE" id="PS00375">
    <property type="entry name" value="UDPGT"/>
    <property type="match status" value="1"/>
</dbReference>
<dbReference type="SUPFAM" id="SSF53756">
    <property type="entry name" value="UDP-Glycosyltransferase/glycogen phosphorylase"/>
    <property type="match status" value="1"/>
</dbReference>
<gene>
    <name evidence="13" type="ORF">TSIB3V08_LOCUS695</name>
</gene>
<dbReference type="GO" id="GO:0008194">
    <property type="term" value="F:UDP-glycosyltransferase activity"/>
    <property type="evidence" value="ECO:0007669"/>
    <property type="project" value="InterPro"/>
</dbReference>
<keyword evidence="3" id="KW-0328">Glycosyltransferase</keyword>
<keyword evidence="5" id="KW-0479">Metal-binding</keyword>
<comment type="similarity">
    <text evidence="2">Belongs to the UDP-glycosyltransferase family.</text>
</comment>
<dbReference type="InterPro" id="IPR036236">
    <property type="entry name" value="Znf_C2H2_sf"/>
</dbReference>
<dbReference type="EMBL" id="OC000176">
    <property type="protein sequence ID" value="CAD7256414.1"/>
    <property type="molecule type" value="Genomic_DNA"/>
</dbReference>
<dbReference type="Pfam" id="PF15753">
    <property type="entry name" value="BLOC1S3"/>
    <property type="match status" value="1"/>
</dbReference>
<dbReference type="CDD" id="cd03784">
    <property type="entry name" value="GT1_Gtf-like"/>
    <property type="match status" value="1"/>
</dbReference>
<dbReference type="InterPro" id="IPR035595">
    <property type="entry name" value="UDP_glycos_trans_CS"/>
</dbReference>
<dbReference type="PROSITE" id="PS00028">
    <property type="entry name" value="ZINC_FINGER_C2H2_1"/>
    <property type="match status" value="11"/>
</dbReference>
<dbReference type="Pfam" id="PF00096">
    <property type="entry name" value="zf-C2H2"/>
    <property type="match status" value="4"/>
</dbReference>
<evidence type="ECO:0000259" key="12">
    <source>
        <dbReference type="PROSITE" id="PS50157"/>
    </source>
</evidence>
<feature type="domain" description="C2H2-type" evidence="12">
    <location>
        <begin position="1066"/>
        <end position="1088"/>
    </location>
</feature>
<feature type="domain" description="C2H2-type" evidence="12">
    <location>
        <begin position="774"/>
        <end position="803"/>
    </location>
</feature>
<dbReference type="GO" id="GO:0005634">
    <property type="term" value="C:nucleus"/>
    <property type="evidence" value="ECO:0007669"/>
    <property type="project" value="UniProtKB-SubCell"/>
</dbReference>
<sequence length="1316" mass="148369">MMMKLCGACAVLGLLVVPCLSARILFLHPLYSGSHEVQLRGLAEHLATARGHHITYVKFANTVDIPNNHPNISLITLSVDNRDGRHPYISRELQGRFDMPLDVLWEHGHLPHKIPPDAFSTVITEYCKLHSPVLKDSTYLKERSETIVRLIICHFLICPRKLTRGLPYAQDHAGRLQVCHRAGFRTMIALCDTLLGDSVLLTRLKRQNIRLAVIDLFTNECGLAFAYQLGIPVVGYWALPLNGGEADYAAGMALTSFSPISPSFMSGLTDDMNFYQRMKNALYKLLGTIVMRLQMFITNNLIQKHFPGTPHPTLLLSNLSGMLANVDHSLDYPRPLPPNVIPVGCMQCRPARRLPEIMELFVRGSGEAGVILFSLGATFDPSWVPKEILKRFLKTFSHLEQRVIVKYHGEIDMEVPGNVMIVSWLPQQDILGHPQTRVFFSHCGKQSVMEAVYHEVPIVAMPVFGDQIDVAGMLRAKGMGVVVDKQAPEEEIIHALNEVIYNYSYTKNVRKWRGVMLDQPQTARERAVWFLEHTIMEKRSFIVIGEAPESESEEEEVNIVTCMHLPLFQLFGISRSKFCLNSSLLRRAGRLPDAPRGTHTTNPQGIIVAGEAPESDEEREGERNMSLHKNLLEFVHLSVSGPVRDLNTANHQLLQSQVTLQEAATTLHTLHKSLTLLSSRLSDITSSAVNSNTSNAGDEKHLSCNNGEVESNCAVSANDTVLKLSSKSQKLPDKTHSSPLFTKCVVKMDYILVLFATRKFTINLQLGVILGITWKLIPAECGKMFVKRSSLQVHLATHTNNKPFICEVCGQGFSQKVSRDIHLVRHTGKYNYKCIKCDKSFPCRSKLNAHSYIHKTPQFACSVCCKKFVHRDTLRTHLLIHADKKLHQCSECHRGFTTKSNLRQHEQVTGISLSSWCFPVLDLVLSHNNLLFSCEQCGAKFRYQSSLTSHGRCHQVFNPLHQKEISKHTSTVMPIQERFLCPVCGKEFQRKHSLKTHEKCHRELSEGEVHLCHLCPNKYTQKSKLTQHLKTHLQEPQFCCEVCKKCFYRKDVYVKHMTTHSDQRPYCCAHCGKAFTFKSNLTAHLAMHPLPGQPIQMFRCLDCGREFRHKSSYTVHRKFHLGQFSHSCPTCGKQFTQKSRLASHIHCHSTDRPFVCPTCGRAYKEHKHRREHIKRAHPQEFSVESLLASITGDDTNVLGTEQQPLDGEHSLVTIPNQSACIQDHLVNHLLAFPSVDHQTILEQNEQSELVVPFSVVQDECSLLVLSPNVAMYPPVDLETTLQDIQPTQFSTSPGDALHCQGPLTILSVSGNKGKEN</sequence>
<dbReference type="InterPro" id="IPR002213">
    <property type="entry name" value="UDP_glucos_trans"/>
</dbReference>
<feature type="domain" description="C2H2-type" evidence="12">
    <location>
        <begin position="804"/>
        <end position="831"/>
    </location>
</feature>
<feature type="domain" description="C2H2-type" evidence="12">
    <location>
        <begin position="1098"/>
        <end position="1125"/>
    </location>
</feature>
<feature type="domain" description="C2H2-type" evidence="12">
    <location>
        <begin position="979"/>
        <end position="1006"/>
    </location>
</feature>
<evidence type="ECO:0000313" key="13">
    <source>
        <dbReference type="EMBL" id="CAD7256414.1"/>
    </source>
</evidence>
<proteinExistence type="inferred from homology"/>
<feature type="domain" description="C2H2-type" evidence="12">
    <location>
        <begin position="932"/>
        <end position="959"/>
    </location>
</feature>
<dbReference type="InterPro" id="IPR017245">
    <property type="entry name" value="BLOC-1_complex_su-3"/>
</dbReference>
<dbReference type="GO" id="GO:0008270">
    <property type="term" value="F:zinc ion binding"/>
    <property type="evidence" value="ECO:0007669"/>
    <property type="project" value="UniProtKB-KW"/>
</dbReference>
<evidence type="ECO:0000256" key="3">
    <source>
        <dbReference type="ARBA" id="ARBA00022676"/>
    </source>
</evidence>
<organism evidence="13">
    <name type="scientific">Timema shepardi</name>
    <name type="common">Walking stick</name>
    <dbReference type="NCBI Taxonomy" id="629360"/>
    <lineage>
        <taxon>Eukaryota</taxon>
        <taxon>Metazoa</taxon>
        <taxon>Ecdysozoa</taxon>
        <taxon>Arthropoda</taxon>
        <taxon>Hexapoda</taxon>
        <taxon>Insecta</taxon>
        <taxon>Pterygota</taxon>
        <taxon>Neoptera</taxon>
        <taxon>Polyneoptera</taxon>
        <taxon>Phasmatodea</taxon>
        <taxon>Timematodea</taxon>
        <taxon>Timematoidea</taxon>
        <taxon>Timematidae</taxon>
        <taxon>Timema</taxon>
    </lineage>
</organism>
<feature type="domain" description="C2H2-type" evidence="12">
    <location>
        <begin position="1038"/>
        <end position="1065"/>
    </location>
</feature>
<feature type="domain" description="C2H2-type" evidence="12">
    <location>
        <begin position="887"/>
        <end position="908"/>
    </location>
</feature>
<dbReference type="FunFam" id="3.30.160.60:FF:000340">
    <property type="entry name" value="zinc finger protein 473 isoform X1"/>
    <property type="match status" value="1"/>
</dbReference>
<evidence type="ECO:0000256" key="11">
    <source>
        <dbReference type="SAM" id="SignalP"/>
    </source>
</evidence>
<keyword evidence="7 10" id="KW-0863">Zinc-finger</keyword>
<feature type="domain" description="C2H2-type" evidence="12">
    <location>
        <begin position="859"/>
        <end position="886"/>
    </location>
</feature>
<dbReference type="SMART" id="SM00355">
    <property type="entry name" value="ZnF_C2H2"/>
    <property type="match status" value="13"/>
</dbReference>
<keyword evidence="9" id="KW-0539">Nucleus</keyword>
<keyword evidence="8" id="KW-0862">Zinc</keyword>
<name>A0A7R9ALN2_TIMSH</name>
<feature type="chain" id="PRO_5030624372" description="C2H2-type domain-containing protein" evidence="11">
    <location>
        <begin position="22"/>
        <end position="1316"/>
    </location>
</feature>
<dbReference type="InterPro" id="IPR013087">
    <property type="entry name" value="Znf_C2H2_type"/>
</dbReference>
<keyword evidence="4" id="KW-0808">Transferase</keyword>
<evidence type="ECO:0000256" key="2">
    <source>
        <dbReference type="ARBA" id="ARBA00009995"/>
    </source>
</evidence>
<evidence type="ECO:0000256" key="4">
    <source>
        <dbReference type="ARBA" id="ARBA00022679"/>
    </source>
</evidence>
<dbReference type="PANTHER" id="PTHR24406">
    <property type="entry name" value="TRANSCRIPTIONAL REPRESSOR CTCFL-RELATED"/>
    <property type="match status" value="1"/>
</dbReference>
<feature type="signal peptide" evidence="11">
    <location>
        <begin position="1"/>
        <end position="21"/>
    </location>
</feature>
<keyword evidence="6" id="KW-0677">Repeat</keyword>
<dbReference type="InterPro" id="IPR050888">
    <property type="entry name" value="ZnF_C2H2-type_TF"/>
</dbReference>
<evidence type="ECO:0000256" key="6">
    <source>
        <dbReference type="ARBA" id="ARBA00022737"/>
    </source>
</evidence>
<accession>A0A7R9ALN2</accession>
<dbReference type="PROSITE" id="PS50157">
    <property type="entry name" value="ZINC_FINGER_C2H2_2"/>
    <property type="match status" value="13"/>
</dbReference>
<evidence type="ECO:0000256" key="5">
    <source>
        <dbReference type="ARBA" id="ARBA00022723"/>
    </source>
</evidence>
<evidence type="ECO:0000256" key="1">
    <source>
        <dbReference type="ARBA" id="ARBA00004123"/>
    </source>
</evidence>
<keyword evidence="11" id="KW-0732">Signal</keyword>
<evidence type="ECO:0000256" key="9">
    <source>
        <dbReference type="ARBA" id="ARBA00023242"/>
    </source>
</evidence>
<feature type="domain" description="C2H2-type" evidence="12">
    <location>
        <begin position="1010"/>
        <end position="1037"/>
    </location>
</feature>
<dbReference type="FunFam" id="3.40.50.2000:FF:000021">
    <property type="entry name" value="UDP-glucuronosyltransferase"/>
    <property type="match status" value="1"/>
</dbReference>
<feature type="domain" description="C2H2-type" evidence="12">
    <location>
        <begin position="1154"/>
        <end position="1182"/>
    </location>
</feature>
<dbReference type="Pfam" id="PF00201">
    <property type="entry name" value="UDPGT"/>
    <property type="match status" value="1"/>
</dbReference>
<protein>
    <recommendedName>
        <fullName evidence="12">C2H2-type domain-containing protein</fullName>
    </recommendedName>
</protein>
<feature type="domain" description="C2H2-type" evidence="12">
    <location>
        <begin position="832"/>
        <end position="859"/>
    </location>
</feature>
<reference evidence="13" key="1">
    <citation type="submission" date="2020-11" db="EMBL/GenBank/DDBJ databases">
        <authorList>
            <person name="Tran Van P."/>
        </authorList>
    </citation>
    <scope>NUCLEOTIDE SEQUENCE</scope>
</reference>
<evidence type="ECO:0000256" key="8">
    <source>
        <dbReference type="ARBA" id="ARBA00022833"/>
    </source>
</evidence>
<feature type="domain" description="C2H2-type" evidence="12">
    <location>
        <begin position="1126"/>
        <end position="1153"/>
    </location>
</feature>
<evidence type="ECO:0000256" key="7">
    <source>
        <dbReference type="ARBA" id="ARBA00022771"/>
    </source>
</evidence>
<comment type="subcellular location">
    <subcellularLocation>
        <location evidence="1">Nucleus</location>
    </subcellularLocation>
</comment>